<evidence type="ECO:0000256" key="5">
    <source>
        <dbReference type="ARBA" id="ARBA00023004"/>
    </source>
</evidence>
<keyword evidence="4" id="KW-0560">Oxidoreductase</keyword>
<sequence>MDRLVLTPDERDEITALVEEVLGRDSTPDVLGIAEEGTVLAERLPHRLRDFLAGIRADESEIAVISGLSVGDLPPTPVDWRAAAATGAGRHAEIVLLLCASALAEPFGWASQQDGRIVHDVCPGRGQESSFTSASSRLALSLHTEDVFHPCRGDYVALLCTRNPEQTATTLARLDAREVPEDFLAVLSEDRFRFYPDDSHVPAERRQAGDDRLTSRYHTVGKVAFGPPDRPYLRFDLDFMDAVEGDEDAAKAISVMHDYLVASAQEVVLAPGDLVMIDNYRVVHGRNPFAPRWDGNDRWLKRLNLIRDIRRIYLHNGSRSRILG</sequence>
<keyword evidence="3" id="KW-0479">Metal-binding</keyword>
<dbReference type="SUPFAM" id="SSF51197">
    <property type="entry name" value="Clavaminate synthase-like"/>
    <property type="match status" value="1"/>
</dbReference>
<evidence type="ECO:0000256" key="6">
    <source>
        <dbReference type="ARBA" id="ARBA00023194"/>
    </source>
</evidence>
<evidence type="ECO:0000256" key="3">
    <source>
        <dbReference type="ARBA" id="ARBA00022723"/>
    </source>
</evidence>
<dbReference type="PANTHER" id="PTHR10696">
    <property type="entry name" value="GAMMA-BUTYROBETAINE HYDROXYLASE-RELATED"/>
    <property type="match status" value="1"/>
</dbReference>
<keyword evidence="6" id="KW-0045">Antibiotic biosynthesis</keyword>
<comment type="caution">
    <text evidence="8">The sequence shown here is derived from an EMBL/GenBank/DDBJ whole genome shotgun (WGS) entry which is preliminary data.</text>
</comment>
<dbReference type="InterPro" id="IPR050411">
    <property type="entry name" value="AlphaKG_dependent_hydroxylases"/>
</dbReference>
<dbReference type="Pfam" id="PF02668">
    <property type="entry name" value="TauD"/>
    <property type="match status" value="1"/>
</dbReference>
<evidence type="ECO:0000313" key="9">
    <source>
        <dbReference type="Proteomes" id="UP001589867"/>
    </source>
</evidence>
<dbReference type="InterPro" id="IPR014503">
    <property type="entry name" value="Clavaminate_syn-like"/>
</dbReference>
<reference evidence="8 9" key="1">
    <citation type="submission" date="2024-09" db="EMBL/GenBank/DDBJ databases">
        <authorList>
            <person name="Sun Q."/>
            <person name="Mori K."/>
        </authorList>
    </citation>
    <scope>NUCLEOTIDE SEQUENCE [LARGE SCALE GENOMIC DNA]</scope>
    <source>
        <strain evidence="8 9">TBRC 3947</strain>
    </source>
</reference>
<dbReference type="PIRSF" id="PIRSF019543">
    <property type="entry name" value="Clavaminate_syn"/>
    <property type="match status" value="1"/>
</dbReference>
<name>A0ABV6MAE0_9ACTN</name>
<dbReference type="Proteomes" id="UP001589867">
    <property type="component" value="Unassembled WGS sequence"/>
</dbReference>
<dbReference type="Gene3D" id="3.60.130.10">
    <property type="entry name" value="Clavaminate synthase-like"/>
    <property type="match status" value="1"/>
</dbReference>
<dbReference type="GO" id="GO:0051213">
    <property type="term" value="F:dioxygenase activity"/>
    <property type="evidence" value="ECO:0007669"/>
    <property type="project" value="UniProtKB-KW"/>
</dbReference>
<dbReference type="PANTHER" id="PTHR10696:SF56">
    <property type="entry name" value="TAUD_TFDA-LIKE DOMAIN-CONTAINING PROTEIN"/>
    <property type="match status" value="1"/>
</dbReference>
<comment type="cofactor">
    <cofactor evidence="1">
        <name>Fe(2+)</name>
        <dbReference type="ChEBI" id="CHEBI:29033"/>
    </cofactor>
</comment>
<evidence type="ECO:0000313" key="8">
    <source>
        <dbReference type="EMBL" id="MFC0531675.1"/>
    </source>
</evidence>
<dbReference type="InterPro" id="IPR003819">
    <property type="entry name" value="TauD/TfdA-like"/>
</dbReference>
<gene>
    <name evidence="8" type="ORF">ACFFIA_28915</name>
</gene>
<dbReference type="EMBL" id="JBHLUH010000060">
    <property type="protein sequence ID" value="MFC0531675.1"/>
    <property type="molecule type" value="Genomic_DNA"/>
</dbReference>
<accession>A0ABV6MAE0</accession>
<protein>
    <submittedName>
        <fullName evidence="8">TauD/TfdA family dioxygenase</fullName>
    </submittedName>
</protein>
<proteinExistence type="inferred from homology"/>
<keyword evidence="5" id="KW-0408">Iron</keyword>
<organism evidence="8 9">
    <name type="scientific">Phytohabitans kaempferiae</name>
    <dbReference type="NCBI Taxonomy" id="1620943"/>
    <lineage>
        <taxon>Bacteria</taxon>
        <taxon>Bacillati</taxon>
        <taxon>Actinomycetota</taxon>
        <taxon>Actinomycetes</taxon>
        <taxon>Micromonosporales</taxon>
        <taxon>Micromonosporaceae</taxon>
    </lineage>
</organism>
<evidence type="ECO:0000256" key="1">
    <source>
        <dbReference type="ARBA" id="ARBA00001954"/>
    </source>
</evidence>
<feature type="domain" description="TauD/TfdA-like" evidence="7">
    <location>
        <begin position="132"/>
        <end position="303"/>
    </location>
</feature>
<comment type="similarity">
    <text evidence="2">Belongs to the clavaminate synthase family.</text>
</comment>
<dbReference type="RefSeq" id="WP_377256488.1">
    <property type="nucleotide sequence ID" value="NZ_JBHLUH010000060.1"/>
</dbReference>
<dbReference type="InterPro" id="IPR042098">
    <property type="entry name" value="TauD-like_sf"/>
</dbReference>
<keyword evidence="8" id="KW-0223">Dioxygenase</keyword>
<keyword evidence="9" id="KW-1185">Reference proteome</keyword>
<evidence type="ECO:0000256" key="2">
    <source>
        <dbReference type="ARBA" id="ARBA00008425"/>
    </source>
</evidence>
<evidence type="ECO:0000256" key="4">
    <source>
        <dbReference type="ARBA" id="ARBA00023002"/>
    </source>
</evidence>
<evidence type="ECO:0000259" key="7">
    <source>
        <dbReference type="Pfam" id="PF02668"/>
    </source>
</evidence>